<accession>A0A1X7TFR1</accession>
<protein>
    <submittedName>
        <fullName evidence="1">Uncharacterized protein</fullName>
    </submittedName>
</protein>
<dbReference type="AlphaFoldDB" id="A0A1X7TFR1"/>
<sequence>MAAHIKRDSKSCPNHTPTSWCMTAPPPHVGLVGGVPLSGGSPLAAAKFLTPDKYDTIDWWAGPWCLRKATNRHRTLFEGGSGGTYYCCWEVTCKGYLVSPFNRVKSMAGTCPVAEGWGLGMGRSVGEKNATVLSLERAFGTPLFFPRECTIECSISR</sequence>
<evidence type="ECO:0000313" key="1">
    <source>
        <dbReference type="EnsemblMetazoa" id="Aqu2.1.13240_001"/>
    </source>
</evidence>
<reference evidence="1" key="1">
    <citation type="submission" date="2017-05" db="UniProtKB">
        <authorList>
            <consortium name="EnsemblMetazoa"/>
        </authorList>
    </citation>
    <scope>IDENTIFICATION</scope>
</reference>
<dbReference type="InParanoid" id="A0A1X7TFR1"/>
<name>A0A1X7TFR1_AMPQE</name>
<organism evidence="1">
    <name type="scientific">Amphimedon queenslandica</name>
    <name type="common">Sponge</name>
    <dbReference type="NCBI Taxonomy" id="400682"/>
    <lineage>
        <taxon>Eukaryota</taxon>
        <taxon>Metazoa</taxon>
        <taxon>Porifera</taxon>
        <taxon>Demospongiae</taxon>
        <taxon>Heteroscleromorpha</taxon>
        <taxon>Haplosclerida</taxon>
        <taxon>Niphatidae</taxon>
        <taxon>Amphimedon</taxon>
    </lineage>
</organism>
<proteinExistence type="predicted"/>
<dbReference type="EnsemblMetazoa" id="Aqu2.1.13240_001">
    <property type="protein sequence ID" value="Aqu2.1.13240_001"/>
    <property type="gene ID" value="Aqu2.1.13240"/>
</dbReference>